<accession>A0ABW4SBZ7</accession>
<keyword evidence="5 7" id="KW-0067">ATP-binding</keyword>
<keyword evidence="8" id="KW-0175">Coiled coil</keyword>
<dbReference type="PANTHER" id="PTHR24421:SF55">
    <property type="entry name" value="SENSOR HISTIDINE KINASE YDFH"/>
    <property type="match status" value="1"/>
</dbReference>
<protein>
    <recommendedName>
        <fullName evidence="7">Signal transduction histidine-protein kinase/phosphatase DegS</fullName>
        <ecNumber evidence="7">2.7.13.3</ecNumber>
        <ecNumber evidence="7">3.1.3.-</ecNumber>
    </recommendedName>
</protein>
<evidence type="ECO:0000256" key="2">
    <source>
        <dbReference type="ARBA" id="ARBA00022679"/>
    </source>
</evidence>
<dbReference type="SMART" id="SM00387">
    <property type="entry name" value="HATPase_c"/>
    <property type="match status" value="1"/>
</dbReference>
<keyword evidence="2 7" id="KW-0808">Transferase</keyword>
<evidence type="ECO:0000256" key="3">
    <source>
        <dbReference type="ARBA" id="ARBA00022741"/>
    </source>
</evidence>
<dbReference type="RefSeq" id="WP_381535493.1">
    <property type="nucleotide sequence ID" value="NZ_JBHUGI010000004.1"/>
</dbReference>
<dbReference type="InterPro" id="IPR016381">
    <property type="entry name" value="Sig_transdc_His_kinase_DegS"/>
</dbReference>
<comment type="subcellular location">
    <subcellularLocation>
        <location evidence="7">Cytoplasm</location>
    </subcellularLocation>
</comment>
<dbReference type="InterPro" id="IPR008595">
    <property type="entry name" value="DegS"/>
</dbReference>
<organism evidence="10 11">
    <name type="scientific">Sporosarcina siberiensis</name>
    <dbReference type="NCBI Taxonomy" id="1365606"/>
    <lineage>
        <taxon>Bacteria</taxon>
        <taxon>Bacillati</taxon>
        <taxon>Bacillota</taxon>
        <taxon>Bacilli</taxon>
        <taxon>Bacillales</taxon>
        <taxon>Caryophanaceae</taxon>
        <taxon>Sporosarcina</taxon>
    </lineage>
</organism>
<dbReference type="SUPFAM" id="SSF55874">
    <property type="entry name" value="ATPase domain of HSP90 chaperone/DNA topoisomerase II/histidine kinase"/>
    <property type="match status" value="1"/>
</dbReference>
<dbReference type="EMBL" id="JBHUGI010000004">
    <property type="protein sequence ID" value="MFD1926838.1"/>
    <property type="molecule type" value="Genomic_DNA"/>
</dbReference>
<reference evidence="11" key="1">
    <citation type="journal article" date="2019" name="Int. J. Syst. Evol. Microbiol.">
        <title>The Global Catalogue of Microorganisms (GCM) 10K type strain sequencing project: providing services to taxonomists for standard genome sequencing and annotation.</title>
        <authorList>
            <consortium name="The Broad Institute Genomics Platform"/>
            <consortium name="The Broad Institute Genome Sequencing Center for Infectious Disease"/>
            <person name="Wu L."/>
            <person name="Ma J."/>
        </authorList>
    </citation>
    <scope>NUCLEOTIDE SEQUENCE [LARGE SCALE GENOMIC DNA]</scope>
    <source>
        <strain evidence="11">CGMCC 4.7177</strain>
    </source>
</reference>
<keyword evidence="4 7" id="KW-0418">Kinase</keyword>
<dbReference type="PIRSF" id="PIRSF003169">
    <property type="entry name" value="STHK_DegS"/>
    <property type="match status" value="1"/>
</dbReference>
<dbReference type="GO" id="GO:0016301">
    <property type="term" value="F:kinase activity"/>
    <property type="evidence" value="ECO:0007669"/>
    <property type="project" value="UniProtKB-KW"/>
</dbReference>
<comment type="catalytic activity">
    <reaction evidence="1 7">
        <text>ATP + protein L-histidine = ADP + protein N-phospho-L-histidine.</text>
        <dbReference type="EC" id="2.7.13.3"/>
    </reaction>
</comment>
<gene>
    <name evidence="10" type="ORF">ACFSFY_01955</name>
</gene>
<comment type="function">
    <text evidence="7">Member of the two-component regulatory system DegS/DegU, which plays an important role in the transition growth phase.</text>
</comment>
<dbReference type="EC" id="2.7.13.3" evidence="7"/>
<sequence length="387" mass="44764">MTGDTVDIQSLDKIFNSMVRTMDQSKNDIFIISEQSRESFESMKNEVDVVKGQIARAITEGDHLEEMTRHSRKRLANVSKDFMNYSETQVREAYEVANDLLVRLSVNRLEEKQLRERRDDLDRRLASLLDTIERADQLINQVAVVMNYLTTDLKDVSEALTNAKHKQDFSIRIIQAQEEERKRLSRDIHDGPAQMLANVLLRAGLIEKTYNERGPEKALTELSELKETVKSALLEVRRIIYDLRPMALDDLGLIPTLKKYLSKINEFETDKEIQFRNSGLEQRFHTDFEVAIFRLVQESVSNALKHGNCKDIWVKIEWLHDIINIMVKDNGKGFNPNEVRDKSFGLIGMRERIDLLKGEMKIQSTPGNGTTILFRIPLKDEKIIESN</sequence>
<feature type="coiled-coil region" evidence="8">
    <location>
        <begin position="111"/>
        <end position="138"/>
    </location>
</feature>
<evidence type="ECO:0000259" key="9">
    <source>
        <dbReference type="PROSITE" id="PS50109"/>
    </source>
</evidence>
<dbReference type="InterPro" id="IPR050482">
    <property type="entry name" value="Sensor_HK_TwoCompSys"/>
</dbReference>
<keyword evidence="7" id="KW-0963">Cytoplasm</keyword>
<dbReference type="InterPro" id="IPR011712">
    <property type="entry name" value="Sig_transdc_His_kin_sub3_dim/P"/>
</dbReference>
<dbReference type="Pfam" id="PF07730">
    <property type="entry name" value="HisKA_3"/>
    <property type="match status" value="1"/>
</dbReference>
<dbReference type="Gene3D" id="1.20.5.1930">
    <property type="match status" value="1"/>
</dbReference>
<dbReference type="InterPro" id="IPR005467">
    <property type="entry name" value="His_kinase_dom"/>
</dbReference>
<keyword evidence="3 7" id="KW-0547">Nucleotide-binding</keyword>
<evidence type="ECO:0000256" key="1">
    <source>
        <dbReference type="ARBA" id="ARBA00000085"/>
    </source>
</evidence>
<evidence type="ECO:0000256" key="8">
    <source>
        <dbReference type="SAM" id="Coils"/>
    </source>
</evidence>
<dbReference type="InterPro" id="IPR003594">
    <property type="entry name" value="HATPase_dom"/>
</dbReference>
<keyword evidence="11" id="KW-1185">Reference proteome</keyword>
<dbReference type="Pfam" id="PF02518">
    <property type="entry name" value="HATPase_c"/>
    <property type="match status" value="1"/>
</dbReference>
<dbReference type="EC" id="3.1.3.-" evidence="7"/>
<proteinExistence type="predicted"/>
<feature type="domain" description="Histidine kinase" evidence="9">
    <location>
        <begin position="183"/>
        <end position="380"/>
    </location>
</feature>
<dbReference type="PROSITE" id="PS50109">
    <property type="entry name" value="HIS_KIN"/>
    <property type="match status" value="1"/>
</dbReference>
<dbReference type="InterPro" id="IPR036890">
    <property type="entry name" value="HATPase_C_sf"/>
</dbReference>
<comment type="caution">
    <text evidence="10">The sequence shown here is derived from an EMBL/GenBank/DDBJ whole genome shotgun (WGS) entry which is preliminary data.</text>
</comment>
<dbReference type="Pfam" id="PF05384">
    <property type="entry name" value="DegS"/>
    <property type="match status" value="1"/>
</dbReference>
<evidence type="ECO:0000256" key="6">
    <source>
        <dbReference type="ARBA" id="ARBA00023012"/>
    </source>
</evidence>
<keyword evidence="6 7" id="KW-0902">Two-component regulatory system</keyword>
<keyword evidence="7" id="KW-0378">Hydrolase</keyword>
<evidence type="ECO:0000256" key="7">
    <source>
        <dbReference type="PIRNR" id="PIRNR003169"/>
    </source>
</evidence>
<evidence type="ECO:0000313" key="10">
    <source>
        <dbReference type="EMBL" id="MFD1926838.1"/>
    </source>
</evidence>
<dbReference type="CDD" id="cd16917">
    <property type="entry name" value="HATPase_UhpB-NarQ-NarX-like"/>
    <property type="match status" value="1"/>
</dbReference>
<name>A0ABW4SBZ7_9BACL</name>
<dbReference type="PANTHER" id="PTHR24421">
    <property type="entry name" value="NITRATE/NITRITE SENSOR PROTEIN NARX-RELATED"/>
    <property type="match status" value="1"/>
</dbReference>
<dbReference type="Gene3D" id="3.30.565.10">
    <property type="entry name" value="Histidine kinase-like ATPase, C-terminal domain"/>
    <property type="match status" value="1"/>
</dbReference>
<evidence type="ECO:0000256" key="4">
    <source>
        <dbReference type="ARBA" id="ARBA00022777"/>
    </source>
</evidence>
<evidence type="ECO:0000313" key="11">
    <source>
        <dbReference type="Proteomes" id="UP001597218"/>
    </source>
</evidence>
<keyword evidence="7" id="KW-0904">Protein phosphatase</keyword>
<dbReference type="Proteomes" id="UP001597218">
    <property type="component" value="Unassembled WGS sequence"/>
</dbReference>
<evidence type="ECO:0000256" key="5">
    <source>
        <dbReference type="ARBA" id="ARBA00022840"/>
    </source>
</evidence>